<keyword evidence="3 16" id="KW-0813">Transport</keyword>
<comment type="caution">
    <text evidence="19">The sequence shown here is derived from an EMBL/GenBank/DDBJ whole genome shotgun (WGS) entry which is preliminary data.</text>
</comment>
<dbReference type="InterPro" id="IPR001522">
    <property type="entry name" value="FADS-1_CS"/>
</dbReference>
<dbReference type="Proteomes" id="UP000758603">
    <property type="component" value="Unassembled WGS sequence"/>
</dbReference>
<dbReference type="PROSITE" id="PS50255">
    <property type="entry name" value="CYTOCHROME_B5_2"/>
    <property type="match status" value="1"/>
</dbReference>
<dbReference type="PIRSF" id="PIRSF000345">
    <property type="entry name" value="OLE1"/>
    <property type="match status" value="1"/>
</dbReference>
<keyword evidence="8 16" id="KW-0276">Fatty acid metabolism</keyword>
<evidence type="ECO:0000256" key="9">
    <source>
        <dbReference type="ARBA" id="ARBA00022982"/>
    </source>
</evidence>
<evidence type="ECO:0000256" key="3">
    <source>
        <dbReference type="ARBA" id="ARBA00022448"/>
    </source>
</evidence>
<evidence type="ECO:0000256" key="2">
    <source>
        <dbReference type="ARBA" id="ARBA00009295"/>
    </source>
</evidence>
<keyword evidence="14 17" id="KW-0472">Membrane</keyword>
<evidence type="ECO:0000256" key="15">
    <source>
        <dbReference type="ARBA" id="ARBA00023160"/>
    </source>
</evidence>
<comment type="similarity">
    <text evidence="2 16">Belongs to the fatty acid desaturase type 1 family.</text>
</comment>
<evidence type="ECO:0000256" key="13">
    <source>
        <dbReference type="ARBA" id="ARBA00023098"/>
    </source>
</evidence>
<evidence type="ECO:0000256" key="7">
    <source>
        <dbReference type="ARBA" id="ARBA00022723"/>
    </source>
</evidence>
<evidence type="ECO:0000256" key="11">
    <source>
        <dbReference type="ARBA" id="ARBA00023002"/>
    </source>
</evidence>
<evidence type="ECO:0000259" key="18">
    <source>
        <dbReference type="PROSITE" id="PS50255"/>
    </source>
</evidence>
<dbReference type="Gene3D" id="3.10.120.10">
    <property type="entry name" value="Cytochrome b5-like heme/steroid binding domain"/>
    <property type="match status" value="1"/>
</dbReference>
<dbReference type="GO" id="GO:0005789">
    <property type="term" value="C:endoplasmic reticulum membrane"/>
    <property type="evidence" value="ECO:0007669"/>
    <property type="project" value="TreeGrafter"/>
</dbReference>
<dbReference type="PANTHER" id="PTHR11351">
    <property type="entry name" value="ACYL-COA DESATURASE"/>
    <property type="match status" value="1"/>
</dbReference>
<keyword evidence="6 17" id="KW-0812">Transmembrane</keyword>
<evidence type="ECO:0000256" key="12">
    <source>
        <dbReference type="ARBA" id="ARBA00023004"/>
    </source>
</evidence>
<comment type="cofactor">
    <cofactor evidence="16">
        <name>Fe(2+)</name>
        <dbReference type="ChEBI" id="CHEBI:29033"/>
    </cofactor>
    <text evidence="16">Expected to bind 2 Fe(2+) ions per subunit.</text>
</comment>
<dbReference type="PROSITE" id="PS00191">
    <property type="entry name" value="CYTOCHROME_B5_1"/>
    <property type="match status" value="1"/>
</dbReference>
<evidence type="ECO:0000256" key="14">
    <source>
        <dbReference type="ARBA" id="ARBA00023136"/>
    </source>
</evidence>
<sequence length="440" mass="49949">MATKMQVPAKKPHISEQPITLANWHQHVNWLNVLFVIGVPLMGVVGAYFVPLHPYTAIFAVIYYFNTGLGITAGYHRLWAHTSYKATPLLKFYLAACGAGAAQGSIRWWSRGHRAHHRYTDTDKDPYSVKKGLLYSHMGWMVMQQDPKRIGRADVTDLNEDRFVVWQHRHYLFSVMSMALVFPALMCAFWGDFWGGLIYAGILRSCFVQQATFCINSLAHWLGDQPFDDRNSPRDNVITALVTLGEGYHNFHHEFPSDYRNAIQWYQYDPTKWMIWIWKQVGLAYDLKEFRSNEIEKGRVQQLQKKLDQKRATLDWGIPLDQLPVLSWDDFVRDARTEGRALVAIAGVIHDVADFIRDHPGGKTLIGSAVGKDATAIFNGGVYDHSNAAHNLLSTMRVGVLRGGCEVEAWKNEPSEKGFLQGDLTGQKIVRAGDQVTRLS</sequence>
<dbReference type="SUPFAM" id="SSF55856">
    <property type="entry name" value="Cytochrome b5-like heme/steroid binding domain"/>
    <property type="match status" value="1"/>
</dbReference>
<keyword evidence="9 16" id="KW-0249">Electron transport</keyword>
<dbReference type="InterPro" id="IPR018506">
    <property type="entry name" value="Cyt_B5_heme-BS"/>
</dbReference>
<evidence type="ECO:0000256" key="1">
    <source>
        <dbReference type="ARBA" id="ARBA00004141"/>
    </source>
</evidence>
<dbReference type="EC" id="1.14.19.1" evidence="16"/>
<feature type="transmembrane region" description="Helical" evidence="17">
    <location>
        <begin position="171"/>
        <end position="191"/>
    </location>
</feature>
<dbReference type="InterPro" id="IPR001199">
    <property type="entry name" value="Cyt_B5-like_heme/steroid-bd"/>
</dbReference>
<protein>
    <recommendedName>
        <fullName evidence="16">Acyl-CoA desaturase</fullName>
        <ecNumber evidence="16">1.14.19.1</ecNumber>
    </recommendedName>
</protein>
<keyword evidence="11 16" id="KW-0560">Oxidoreductase</keyword>
<evidence type="ECO:0000256" key="8">
    <source>
        <dbReference type="ARBA" id="ARBA00022832"/>
    </source>
</evidence>
<feature type="transmembrane region" description="Helical" evidence="17">
    <location>
        <begin position="57"/>
        <end position="78"/>
    </location>
</feature>
<dbReference type="GO" id="GO:0004768">
    <property type="term" value="F:stearoyl-CoA 9-desaturase activity"/>
    <property type="evidence" value="ECO:0007669"/>
    <property type="project" value="UniProtKB-UniRule"/>
</dbReference>
<name>A0A9P8UUS9_9PEZI</name>
<proteinExistence type="inferred from homology"/>
<dbReference type="GO" id="GO:0020037">
    <property type="term" value="F:heme binding"/>
    <property type="evidence" value="ECO:0007669"/>
    <property type="project" value="InterPro"/>
</dbReference>
<feature type="domain" description="Cytochrome b5 heme-binding" evidence="18">
    <location>
        <begin position="323"/>
        <end position="402"/>
    </location>
</feature>
<keyword evidence="7 16" id="KW-0479">Metal-binding</keyword>
<keyword evidence="4 16" id="KW-0444">Lipid biosynthesis</keyword>
<keyword evidence="20" id="KW-1185">Reference proteome</keyword>
<dbReference type="InterPro" id="IPR009160">
    <property type="entry name" value="Acyl-CoA_deSatase_haem/ster-bd"/>
</dbReference>
<comment type="catalytic activity">
    <reaction evidence="16">
        <text>octadecanoyl-CoA + 2 Fe(II)-[cytochrome b5] + O2 + 2 H(+) = (9Z)-octadecenoyl-CoA + 2 Fe(III)-[cytochrome b5] + 2 H2O</text>
        <dbReference type="Rhea" id="RHEA:19721"/>
        <dbReference type="Rhea" id="RHEA-COMP:10438"/>
        <dbReference type="Rhea" id="RHEA-COMP:10439"/>
        <dbReference type="ChEBI" id="CHEBI:15377"/>
        <dbReference type="ChEBI" id="CHEBI:15378"/>
        <dbReference type="ChEBI" id="CHEBI:15379"/>
        <dbReference type="ChEBI" id="CHEBI:29033"/>
        <dbReference type="ChEBI" id="CHEBI:29034"/>
        <dbReference type="ChEBI" id="CHEBI:57387"/>
        <dbReference type="ChEBI" id="CHEBI:57394"/>
        <dbReference type="EC" id="1.14.19.1"/>
    </reaction>
</comment>
<evidence type="ECO:0000256" key="6">
    <source>
        <dbReference type="ARBA" id="ARBA00022692"/>
    </source>
</evidence>
<dbReference type="InterPro" id="IPR005804">
    <property type="entry name" value="FA_desaturase_dom"/>
</dbReference>
<dbReference type="SMART" id="SM01117">
    <property type="entry name" value="Cyt-b5"/>
    <property type="match status" value="1"/>
</dbReference>
<comment type="subcellular location">
    <subcellularLocation>
        <location evidence="1">Membrane</location>
        <topology evidence="1">Multi-pass membrane protein</topology>
    </subcellularLocation>
</comment>
<evidence type="ECO:0000256" key="4">
    <source>
        <dbReference type="ARBA" id="ARBA00022516"/>
    </source>
</evidence>
<dbReference type="FunFam" id="3.10.120.10:FF:000004">
    <property type="entry name" value="Acyl-CoA desaturase"/>
    <property type="match status" value="1"/>
</dbReference>
<comment type="function">
    <text evidence="16">Stearoyl-CoA desaturase that utilizes O(2) and electrons from reduced cytochrome b5 to introduce the first double bond into saturated fatty acyl-CoA substrates.</text>
</comment>
<dbReference type="InterPro" id="IPR036400">
    <property type="entry name" value="Cyt_B5-like_heme/steroid_sf"/>
</dbReference>
<dbReference type="PRINTS" id="PR00075">
    <property type="entry name" value="FACDDSATRASE"/>
</dbReference>
<feature type="transmembrane region" description="Helical" evidence="17">
    <location>
        <begin position="30"/>
        <end position="50"/>
    </location>
</feature>
<accession>A0A9P8UUS9</accession>
<keyword evidence="5 16" id="KW-0349">Heme</keyword>
<dbReference type="Pfam" id="PF00173">
    <property type="entry name" value="Cyt-b5"/>
    <property type="match status" value="1"/>
</dbReference>
<dbReference type="PROSITE" id="PS00476">
    <property type="entry name" value="FATTY_ACID_DESATUR_1"/>
    <property type="match status" value="1"/>
</dbReference>
<keyword evidence="13 16" id="KW-0443">Lipid metabolism</keyword>
<evidence type="ECO:0000313" key="19">
    <source>
        <dbReference type="EMBL" id="KAH6658706.1"/>
    </source>
</evidence>
<keyword evidence="12 16" id="KW-0408">Iron</keyword>
<evidence type="ECO:0000313" key="20">
    <source>
        <dbReference type="Proteomes" id="UP000758603"/>
    </source>
</evidence>
<dbReference type="PANTHER" id="PTHR11351:SF31">
    <property type="entry name" value="DESATURASE 1, ISOFORM A-RELATED"/>
    <property type="match status" value="1"/>
</dbReference>
<dbReference type="GeneID" id="70137659"/>
<organism evidence="19 20">
    <name type="scientific">Truncatella angustata</name>
    <dbReference type="NCBI Taxonomy" id="152316"/>
    <lineage>
        <taxon>Eukaryota</taxon>
        <taxon>Fungi</taxon>
        <taxon>Dikarya</taxon>
        <taxon>Ascomycota</taxon>
        <taxon>Pezizomycotina</taxon>
        <taxon>Sordariomycetes</taxon>
        <taxon>Xylariomycetidae</taxon>
        <taxon>Amphisphaeriales</taxon>
        <taxon>Sporocadaceae</taxon>
        <taxon>Truncatella</taxon>
    </lineage>
</organism>
<dbReference type="EMBL" id="JAGPXC010000002">
    <property type="protein sequence ID" value="KAH6658706.1"/>
    <property type="molecule type" value="Genomic_DNA"/>
</dbReference>
<dbReference type="GO" id="GO:0006636">
    <property type="term" value="P:unsaturated fatty acid biosynthetic process"/>
    <property type="evidence" value="ECO:0007669"/>
    <property type="project" value="UniProtKB-UniRule"/>
</dbReference>
<dbReference type="Pfam" id="PF00487">
    <property type="entry name" value="FA_desaturase"/>
    <property type="match status" value="1"/>
</dbReference>
<dbReference type="OrthoDB" id="10260134at2759"/>
<evidence type="ECO:0000256" key="5">
    <source>
        <dbReference type="ARBA" id="ARBA00022617"/>
    </source>
</evidence>
<reference evidence="19" key="1">
    <citation type="journal article" date="2021" name="Nat. Commun.">
        <title>Genetic determinants of endophytism in the Arabidopsis root mycobiome.</title>
        <authorList>
            <person name="Mesny F."/>
            <person name="Miyauchi S."/>
            <person name="Thiergart T."/>
            <person name="Pickel B."/>
            <person name="Atanasova L."/>
            <person name="Karlsson M."/>
            <person name="Huettel B."/>
            <person name="Barry K.W."/>
            <person name="Haridas S."/>
            <person name="Chen C."/>
            <person name="Bauer D."/>
            <person name="Andreopoulos W."/>
            <person name="Pangilinan J."/>
            <person name="LaButti K."/>
            <person name="Riley R."/>
            <person name="Lipzen A."/>
            <person name="Clum A."/>
            <person name="Drula E."/>
            <person name="Henrissat B."/>
            <person name="Kohler A."/>
            <person name="Grigoriev I.V."/>
            <person name="Martin F.M."/>
            <person name="Hacquard S."/>
        </authorList>
    </citation>
    <scope>NUCLEOTIDE SEQUENCE</scope>
    <source>
        <strain evidence="19">MPI-SDFR-AT-0073</strain>
    </source>
</reference>
<keyword evidence="10 17" id="KW-1133">Transmembrane helix</keyword>
<evidence type="ECO:0000256" key="16">
    <source>
        <dbReference type="PIRNR" id="PIRNR000345"/>
    </source>
</evidence>
<dbReference type="InterPro" id="IPR015876">
    <property type="entry name" value="Acyl-CoA_DS"/>
</dbReference>
<dbReference type="CDD" id="cd03505">
    <property type="entry name" value="Delta9-FADS-like"/>
    <property type="match status" value="1"/>
</dbReference>
<dbReference type="RefSeq" id="XP_045962940.1">
    <property type="nucleotide sequence ID" value="XM_046108768.1"/>
</dbReference>
<evidence type="ECO:0000256" key="17">
    <source>
        <dbReference type="SAM" id="Phobius"/>
    </source>
</evidence>
<dbReference type="AlphaFoldDB" id="A0A9P8UUS9"/>
<gene>
    <name evidence="19" type="ORF">BKA67DRAFT_674848</name>
</gene>
<evidence type="ECO:0000256" key="10">
    <source>
        <dbReference type="ARBA" id="ARBA00022989"/>
    </source>
</evidence>
<keyword evidence="15 16" id="KW-0275">Fatty acid biosynthesis</keyword>
<dbReference type="GO" id="GO:0005506">
    <property type="term" value="F:iron ion binding"/>
    <property type="evidence" value="ECO:0007669"/>
    <property type="project" value="TreeGrafter"/>
</dbReference>